<dbReference type="GO" id="GO:0009535">
    <property type="term" value="C:chloroplast thylakoid membrane"/>
    <property type="evidence" value="ECO:0007669"/>
    <property type="project" value="TreeGrafter"/>
</dbReference>
<dbReference type="GO" id="GO:0005524">
    <property type="term" value="F:ATP binding"/>
    <property type="evidence" value="ECO:0007669"/>
    <property type="project" value="UniProtKB-KW"/>
</dbReference>
<dbReference type="InterPro" id="IPR000642">
    <property type="entry name" value="Peptidase_M41"/>
</dbReference>
<keyword evidence="8" id="KW-0547">Nucleotide-binding</keyword>
<dbReference type="Gene3D" id="1.10.8.60">
    <property type="match status" value="1"/>
</dbReference>
<dbReference type="CDD" id="cd19501">
    <property type="entry name" value="RecA-like_FtsH"/>
    <property type="match status" value="1"/>
</dbReference>
<evidence type="ECO:0000256" key="11">
    <source>
        <dbReference type="ARBA" id="ARBA00022840"/>
    </source>
</evidence>
<keyword evidence="14" id="KW-0472">Membrane</keyword>
<proteinExistence type="inferred from homology"/>
<evidence type="ECO:0000256" key="3">
    <source>
        <dbReference type="ARBA" id="ARBA00010044"/>
    </source>
</evidence>
<keyword evidence="9" id="KW-0378">Hydrolase</keyword>
<gene>
    <name evidence="16" type="ORF">Gasu_09840</name>
</gene>
<dbReference type="STRING" id="130081.M2Y7A9"/>
<dbReference type="Gene3D" id="1.20.58.760">
    <property type="entry name" value="Peptidase M41"/>
    <property type="match status" value="1"/>
</dbReference>
<dbReference type="GO" id="GO:0010304">
    <property type="term" value="P:PSII associated light-harvesting complex II catabolic process"/>
    <property type="evidence" value="ECO:0007669"/>
    <property type="project" value="UniProtKB-ARBA"/>
</dbReference>
<dbReference type="InterPro" id="IPR041569">
    <property type="entry name" value="AAA_lid_3"/>
</dbReference>
<dbReference type="InterPro" id="IPR003960">
    <property type="entry name" value="ATPase_AAA_CS"/>
</dbReference>
<dbReference type="FunFam" id="1.20.58.760:FF:000001">
    <property type="entry name" value="ATP-dependent zinc metalloprotease FtsH"/>
    <property type="match status" value="1"/>
</dbReference>
<dbReference type="OrthoDB" id="1413014at2759"/>
<evidence type="ECO:0000256" key="9">
    <source>
        <dbReference type="ARBA" id="ARBA00022801"/>
    </source>
</evidence>
<evidence type="ECO:0000256" key="8">
    <source>
        <dbReference type="ARBA" id="ARBA00022741"/>
    </source>
</evidence>
<dbReference type="Pfam" id="PF17862">
    <property type="entry name" value="AAA_lid_3"/>
    <property type="match status" value="1"/>
</dbReference>
<evidence type="ECO:0000259" key="15">
    <source>
        <dbReference type="SMART" id="SM00382"/>
    </source>
</evidence>
<keyword evidence="11" id="KW-0067">ATP-binding</keyword>
<dbReference type="NCBIfam" id="TIGR01241">
    <property type="entry name" value="FtsH_fam"/>
    <property type="match status" value="1"/>
</dbReference>
<organism evidence="16 17">
    <name type="scientific">Galdieria sulphuraria</name>
    <name type="common">Red alga</name>
    <dbReference type="NCBI Taxonomy" id="130081"/>
    <lineage>
        <taxon>Eukaryota</taxon>
        <taxon>Rhodophyta</taxon>
        <taxon>Bangiophyceae</taxon>
        <taxon>Galdieriales</taxon>
        <taxon>Galdieriaceae</taxon>
        <taxon>Galdieria</taxon>
    </lineage>
</organism>
<dbReference type="GO" id="GO:0006508">
    <property type="term" value="P:proteolysis"/>
    <property type="evidence" value="ECO:0007669"/>
    <property type="project" value="UniProtKB-KW"/>
</dbReference>
<dbReference type="KEGG" id="gsl:Gasu_09840"/>
<keyword evidence="13" id="KW-0482">Metalloprotease</keyword>
<evidence type="ECO:0000313" key="16">
    <source>
        <dbReference type="EMBL" id="EME31918.1"/>
    </source>
</evidence>
<evidence type="ECO:0000256" key="1">
    <source>
        <dbReference type="ARBA" id="ARBA00001947"/>
    </source>
</evidence>
<sequence length="767" mass="83980">MSYLCFSSSINLNTCLKFSLKRNNIFSVPKEGCQHKNCVEKRRSVTRFVLLGSLSRKKPQVVSLKRIIQDAIRENMERGKLDLNTVNTQLADLFRHEWSKVIVPYSVVKNQSWEPYLLALLFMFVLGTNINFVPPAVAESSPQILQAPAGSGLPQETSTSVRRHFAPGAVQKWRYSELIHAVKEDQVEKVTFSPDGNQLLAIDVDGNRHKLDALPNDSNLLKLLTEHNVDIRVLPQRQEGGPFDFLKSLIVPGVLFGGLFLLSRRFSQGSGGGMGPFELQRSGARVSMVPQTGVTFNDVAGCDGAKVELEEVVSFLKDSDRFTQLGAKIPRGVILEGPPGTGKTLLARAVAGEAGVPFLSIAGSEFVEMFVGVGASRVRDLFAQAKKNAPCIIFIDEIDAVGRQRGAGIAGGNDEREQTLNQLLTEMDGFEANNGIIVIAATNRSDVLDRALLRPGRFDRRIIVDLPDFKGRVDILKVHMRGKPLAPDVDVEVVARRTPGFSGASLQNLLNEAAILAARRDKLQIGYEEIDDAIDRITIGPEKKDPVISEQRKRLIAYHEGGHALVGALCPDYDQVQKITIIPRGGAGGLTFFAPNEAQVDTGLYSRHYLESQLAVALGGRVAEEIVFGEEEVTTGAANDLQQVANIARMMVTRFGMSPEVGQIYVDRPAGNPFMGRDMALSGSGPQISGETKTIIDSEVSKLVNKAYSRAKNLLLANRKVLDQLASLLMEKETVTSEELQMLIADNEVQMMPYEYDEVIDTTAVAA</sequence>
<keyword evidence="12" id="KW-1133">Transmembrane helix</keyword>
<dbReference type="MEROPS" id="M41.020"/>
<dbReference type="GeneID" id="17090528"/>
<evidence type="ECO:0000256" key="6">
    <source>
        <dbReference type="ARBA" id="ARBA00022692"/>
    </source>
</evidence>
<keyword evidence="17" id="KW-1185">Reference proteome</keyword>
<dbReference type="OMA" id="LFLMNQM"/>
<protein>
    <submittedName>
        <fullName evidence="16">AAA-type ATPase</fullName>
    </submittedName>
</protein>
<dbReference type="Pfam" id="PF06480">
    <property type="entry name" value="FtsH_ext"/>
    <property type="match status" value="1"/>
</dbReference>
<dbReference type="Proteomes" id="UP000030680">
    <property type="component" value="Unassembled WGS sequence"/>
</dbReference>
<dbReference type="PANTHER" id="PTHR23076">
    <property type="entry name" value="METALLOPROTEASE M41 FTSH"/>
    <property type="match status" value="1"/>
</dbReference>
<evidence type="ECO:0000256" key="7">
    <source>
        <dbReference type="ARBA" id="ARBA00022723"/>
    </source>
</evidence>
<dbReference type="PROSITE" id="PS00674">
    <property type="entry name" value="AAA"/>
    <property type="match status" value="1"/>
</dbReference>
<evidence type="ECO:0000313" key="17">
    <source>
        <dbReference type="Proteomes" id="UP000030680"/>
    </source>
</evidence>
<dbReference type="Pfam" id="PF01434">
    <property type="entry name" value="Peptidase_M41"/>
    <property type="match status" value="1"/>
</dbReference>
<keyword evidence="5" id="KW-0645">Protease</keyword>
<dbReference type="Gene3D" id="3.40.50.300">
    <property type="entry name" value="P-loop containing nucleotide triphosphate hydrolases"/>
    <property type="match status" value="1"/>
</dbReference>
<keyword evidence="10" id="KW-0862">Zinc</keyword>
<dbReference type="FunFam" id="3.40.50.300:FF:000001">
    <property type="entry name" value="ATP-dependent zinc metalloprotease FtsH"/>
    <property type="match status" value="1"/>
</dbReference>
<evidence type="ECO:0000256" key="13">
    <source>
        <dbReference type="ARBA" id="ARBA00023049"/>
    </source>
</evidence>
<dbReference type="InterPro" id="IPR027417">
    <property type="entry name" value="P-loop_NTPase"/>
</dbReference>
<dbReference type="GO" id="GO:0016887">
    <property type="term" value="F:ATP hydrolysis activity"/>
    <property type="evidence" value="ECO:0007669"/>
    <property type="project" value="InterPro"/>
</dbReference>
<evidence type="ECO:0000256" key="14">
    <source>
        <dbReference type="ARBA" id="ARBA00023136"/>
    </source>
</evidence>
<dbReference type="Gramene" id="EME31918">
    <property type="protein sequence ID" value="EME31918"/>
    <property type="gene ID" value="Gasu_09840"/>
</dbReference>
<dbReference type="PANTHER" id="PTHR23076:SF113">
    <property type="entry name" value="ATP-DEPENDENT ZINC METALLOPROTEASE FTSH 1, CHLOROPLASTIC-RELATED"/>
    <property type="match status" value="1"/>
</dbReference>
<accession>M2Y7A9</accession>
<dbReference type="GO" id="GO:0004176">
    <property type="term" value="F:ATP-dependent peptidase activity"/>
    <property type="evidence" value="ECO:0007669"/>
    <property type="project" value="InterPro"/>
</dbReference>
<feature type="domain" description="AAA+ ATPase" evidence="15">
    <location>
        <begin position="329"/>
        <end position="468"/>
    </location>
</feature>
<dbReference type="Pfam" id="PF00004">
    <property type="entry name" value="AAA"/>
    <property type="match status" value="1"/>
</dbReference>
<dbReference type="HAMAP" id="MF_01458">
    <property type="entry name" value="FtsH"/>
    <property type="match status" value="1"/>
</dbReference>
<dbReference type="GO" id="GO:0008270">
    <property type="term" value="F:zinc ion binding"/>
    <property type="evidence" value="ECO:0007669"/>
    <property type="project" value="InterPro"/>
</dbReference>
<dbReference type="SMART" id="SM00382">
    <property type="entry name" value="AAA"/>
    <property type="match status" value="1"/>
</dbReference>
<dbReference type="InterPro" id="IPR037219">
    <property type="entry name" value="Peptidase_M41-like"/>
</dbReference>
<dbReference type="GO" id="GO:0004222">
    <property type="term" value="F:metalloendopeptidase activity"/>
    <property type="evidence" value="ECO:0007669"/>
    <property type="project" value="InterPro"/>
</dbReference>
<dbReference type="Gene3D" id="3.30.720.210">
    <property type="match status" value="1"/>
</dbReference>
<comment type="similarity">
    <text evidence="4">In the N-terminal section; belongs to the AAA ATPase family.</text>
</comment>
<dbReference type="RefSeq" id="XP_005708438.1">
    <property type="nucleotide sequence ID" value="XM_005708381.1"/>
</dbReference>
<dbReference type="InterPro" id="IPR003959">
    <property type="entry name" value="ATPase_AAA_core"/>
</dbReference>
<dbReference type="InterPro" id="IPR011546">
    <property type="entry name" value="Pept_M41_FtsH_extracell"/>
</dbReference>
<evidence type="ECO:0000256" key="12">
    <source>
        <dbReference type="ARBA" id="ARBA00022989"/>
    </source>
</evidence>
<dbReference type="InterPro" id="IPR005936">
    <property type="entry name" value="FtsH"/>
</dbReference>
<keyword evidence="7" id="KW-0479">Metal-binding</keyword>
<dbReference type="EMBL" id="KB454489">
    <property type="protein sequence ID" value="EME31918.1"/>
    <property type="molecule type" value="Genomic_DNA"/>
</dbReference>
<reference evidence="17" key="1">
    <citation type="journal article" date="2013" name="Science">
        <title>Gene transfer from bacteria and archaea facilitated evolution of an extremophilic eukaryote.</title>
        <authorList>
            <person name="Schonknecht G."/>
            <person name="Chen W.H."/>
            <person name="Ternes C.M."/>
            <person name="Barbier G.G."/>
            <person name="Shrestha R.P."/>
            <person name="Stanke M."/>
            <person name="Brautigam A."/>
            <person name="Baker B.J."/>
            <person name="Banfield J.F."/>
            <person name="Garavito R.M."/>
            <person name="Carr K."/>
            <person name="Wilkerson C."/>
            <person name="Rensing S.A."/>
            <person name="Gagneul D."/>
            <person name="Dickenson N.E."/>
            <person name="Oesterhelt C."/>
            <person name="Lercher M.J."/>
            <person name="Weber A.P."/>
        </authorList>
    </citation>
    <scope>NUCLEOTIDE SEQUENCE [LARGE SCALE GENOMIC DNA]</scope>
    <source>
        <strain evidence="17">074W</strain>
    </source>
</reference>
<comment type="similarity">
    <text evidence="3">In the C-terminal section; belongs to the peptidase M41 family.</text>
</comment>
<evidence type="ECO:0000256" key="5">
    <source>
        <dbReference type="ARBA" id="ARBA00022670"/>
    </source>
</evidence>
<evidence type="ECO:0000256" key="2">
    <source>
        <dbReference type="ARBA" id="ARBA00004370"/>
    </source>
</evidence>
<dbReference type="eggNOG" id="KOG0731">
    <property type="taxonomic scope" value="Eukaryota"/>
</dbReference>
<dbReference type="SUPFAM" id="SSF140990">
    <property type="entry name" value="FtsH protease domain-like"/>
    <property type="match status" value="1"/>
</dbReference>
<comment type="subcellular location">
    <subcellularLocation>
        <location evidence="2">Membrane</location>
    </subcellularLocation>
</comment>
<dbReference type="AlphaFoldDB" id="M2Y7A9"/>
<dbReference type="FunFam" id="1.10.8.60:FF:000001">
    <property type="entry name" value="ATP-dependent zinc metalloprotease FtsH"/>
    <property type="match status" value="1"/>
</dbReference>
<dbReference type="SUPFAM" id="SSF52540">
    <property type="entry name" value="P-loop containing nucleoside triphosphate hydrolases"/>
    <property type="match status" value="1"/>
</dbReference>
<name>M2Y7A9_GALSU</name>
<keyword evidence="6" id="KW-0812">Transmembrane</keyword>
<dbReference type="InterPro" id="IPR003593">
    <property type="entry name" value="AAA+_ATPase"/>
</dbReference>
<comment type="cofactor">
    <cofactor evidence="1">
        <name>Zn(2+)</name>
        <dbReference type="ChEBI" id="CHEBI:29105"/>
    </cofactor>
</comment>
<evidence type="ECO:0000256" key="10">
    <source>
        <dbReference type="ARBA" id="ARBA00022833"/>
    </source>
</evidence>
<evidence type="ECO:0000256" key="4">
    <source>
        <dbReference type="ARBA" id="ARBA00010550"/>
    </source>
</evidence>